<dbReference type="Proteomes" id="UP000288215">
    <property type="component" value="Unassembled WGS sequence"/>
</dbReference>
<sequence length="49" mass="5144">MPEEKKGKVEEAAEKTGEVIGKGLKKGIGVAKAFGKGAKEAVSKDEKKE</sequence>
<name>A0A3S3VGI6_METS7</name>
<protein>
    <submittedName>
        <fullName evidence="1">Uncharacterized protein</fullName>
    </submittedName>
</protein>
<proteinExistence type="predicted"/>
<organism evidence="1 2">
    <name type="scientific">Methanosuratincola subterraneus</name>
    <dbReference type="NCBI Taxonomy" id="2593994"/>
    <lineage>
        <taxon>Archaea</taxon>
        <taxon>Thermoproteota</taxon>
        <taxon>Methanosuratincolia</taxon>
        <taxon>Candidatus Methanomethylicales</taxon>
        <taxon>Candidatus Methanomethylicaceae</taxon>
        <taxon>Candidatus Methanosuratincola (ex Vanwonterghem et al. 2016)</taxon>
    </lineage>
</organism>
<accession>A0A3S3VGI6</accession>
<gene>
    <name evidence="1" type="ORF">Metus_0055</name>
</gene>
<comment type="caution">
    <text evidence="1">The sequence shown here is derived from an EMBL/GenBank/DDBJ whole genome shotgun (WGS) entry which is preliminary data.</text>
</comment>
<evidence type="ECO:0000313" key="2">
    <source>
        <dbReference type="Proteomes" id="UP000288215"/>
    </source>
</evidence>
<evidence type="ECO:0000313" key="1">
    <source>
        <dbReference type="EMBL" id="RWX74030.1"/>
    </source>
</evidence>
<dbReference type="AlphaFoldDB" id="A0A3S3VGI6"/>
<reference evidence="1 2" key="1">
    <citation type="submission" date="2018-12" db="EMBL/GenBank/DDBJ databases">
        <title>The complete genome of the methanogenic archaea of the candidate phylum Verstraetearchaeota, obtained from the metagenome of underground thermal water.</title>
        <authorList>
            <person name="Kadnikov V.V."/>
            <person name="Mardanov A.V."/>
            <person name="Beletsky A.V."/>
            <person name="Karnachuk O.V."/>
            <person name="Ravin N.V."/>
        </authorList>
    </citation>
    <scope>NUCLEOTIDE SEQUENCE [LARGE SCALE GENOMIC DNA]</scope>
    <source>
        <strain evidence="1">Ch88</strain>
    </source>
</reference>
<dbReference type="EMBL" id="RXGA01000001">
    <property type="protein sequence ID" value="RWX74030.1"/>
    <property type="molecule type" value="Genomic_DNA"/>
</dbReference>